<evidence type="ECO:0000256" key="4">
    <source>
        <dbReference type="ARBA" id="ARBA00022837"/>
    </source>
</evidence>
<evidence type="ECO:0000256" key="7">
    <source>
        <dbReference type="ARBA" id="ARBA00023163"/>
    </source>
</evidence>
<gene>
    <name evidence="10" type="ORF">BDW59DRAFT_182197</name>
</gene>
<evidence type="ECO:0000256" key="1">
    <source>
        <dbReference type="ARBA" id="ARBA00008779"/>
    </source>
</evidence>
<evidence type="ECO:0000256" key="3">
    <source>
        <dbReference type="ARBA" id="ARBA00022801"/>
    </source>
</evidence>
<proteinExistence type="inferred from homology"/>
<dbReference type="SUPFAM" id="SSF53649">
    <property type="entry name" value="Alkaline phosphatase-like"/>
    <property type="match status" value="1"/>
</dbReference>
<dbReference type="CDD" id="cd12148">
    <property type="entry name" value="fungal_TF_MHR"/>
    <property type="match status" value="1"/>
</dbReference>
<name>A0ABR4IUW9_9EURO</name>
<keyword evidence="5" id="KW-0805">Transcription regulation</keyword>
<dbReference type="PANTHER" id="PTHR42693">
    <property type="entry name" value="ARYLSULFATASE FAMILY MEMBER"/>
    <property type="match status" value="1"/>
</dbReference>
<dbReference type="InterPro" id="IPR017850">
    <property type="entry name" value="Alkaline_phosphatase_core_sf"/>
</dbReference>
<evidence type="ECO:0000313" key="10">
    <source>
        <dbReference type="EMBL" id="KAL2831558.1"/>
    </source>
</evidence>
<dbReference type="Pfam" id="PF00884">
    <property type="entry name" value="Sulfatase"/>
    <property type="match status" value="1"/>
</dbReference>
<dbReference type="Gene3D" id="3.30.1120.10">
    <property type="match status" value="1"/>
</dbReference>
<dbReference type="PROSITE" id="PS00463">
    <property type="entry name" value="ZN2_CY6_FUNGAL_1"/>
    <property type="match status" value="1"/>
</dbReference>
<dbReference type="InterPro" id="IPR001138">
    <property type="entry name" value="Zn2Cys6_DnaBD"/>
</dbReference>
<dbReference type="InterPro" id="IPR000917">
    <property type="entry name" value="Sulfatase_N"/>
</dbReference>
<comment type="caution">
    <text evidence="10">The sequence shown here is derived from an EMBL/GenBank/DDBJ whole genome shotgun (WGS) entry which is preliminary data.</text>
</comment>
<keyword evidence="11" id="KW-1185">Reference proteome</keyword>
<keyword evidence="2" id="KW-0479">Metal-binding</keyword>
<dbReference type="PROSITE" id="PS00149">
    <property type="entry name" value="SULFATASE_2"/>
    <property type="match status" value="1"/>
</dbReference>
<reference evidence="10 11" key="1">
    <citation type="submission" date="2024-07" db="EMBL/GenBank/DDBJ databases">
        <title>Section-level genome sequencing and comparative genomics of Aspergillus sections Usti and Cavernicolus.</title>
        <authorList>
            <consortium name="Lawrence Berkeley National Laboratory"/>
            <person name="Nybo J.L."/>
            <person name="Vesth T.C."/>
            <person name="Theobald S."/>
            <person name="Frisvad J.C."/>
            <person name="Larsen T.O."/>
            <person name="Kjaerboelling I."/>
            <person name="Rothschild-Mancinelli K."/>
            <person name="Lyhne E.K."/>
            <person name="Kogle M.E."/>
            <person name="Barry K."/>
            <person name="Clum A."/>
            <person name="Na H."/>
            <person name="Ledsgaard L."/>
            <person name="Lin J."/>
            <person name="Lipzen A."/>
            <person name="Kuo A."/>
            <person name="Riley R."/>
            <person name="Mondo S."/>
            <person name="LaButti K."/>
            <person name="Haridas S."/>
            <person name="Pangalinan J."/>
            <person name="Salamov A.A."/>
            <person name="Simmons B.A."/>
            <person name="Magnuson J.K."/>
            <person name="Chen J."/>
            <person name="Drula E."/>
            <person name="Henrissat B."/>
            <person name="Wiebenga A."/>
            <person name="Lubbers R.J."/>
            <person name="Gomes A.C."/>
            <person name="Makela M.R."/>
            <person name="Stajich J."/>
            <person name="Grigoriev I.V."/>
            <person name="Mortensen U.H."/>
            <person name="De vries R.P."/>
            <person name="Baker S.E."/>
            <person name="Andersen M.R."/>
        </authorList>
    </citation>
    <scope>NUCLEOTIDE SEQUENCE [LARGE SCALE GENOMIC DNA]</scope>
    <source>
        <strain evidence="10 11">CBS 600.67</strain>
    </source>
</reference>
<protein>
    <submittedName>
        <fullName evidence="10">Alkaline-phosphatase-like protein</fullName>
    </submittedName>
</protein>
<dbReference type="SUPFAM" id="SSF57701">
    <property type="entry name" value="Zn2/Cys6 DNA-binding domain"/>
    <property type="match status" value="1"/>
</dbReference>
<dbReference type="InterPro" id="IPR024607">
    <property type="entry name" value="Sulfatase_CS"/>
</dbReference>
<dbReference type="InterPro" id="IPR050738">
    <property type="entry name" value="Sulfatase"/>
</dbReference>
<keyword evidence="3" id="KW-0378">Hydrolase</keyword>
<feature type="domain" description="Zn(2)-C6 fungal-type" evidence="9">
    <location>
        <begin position="667"/>
        <end position="696"/>
    </location>
</feature>
<organism evidence="10 11">
    <name type="scientific">Aspergillus cavernicola</name>
    <dbReference type="NCBI Taxonomy" id="176166"/>
    <lineage>
        <taxon>Eukaryota</taxon>
        <taxon>Fungi</taxon>
        <taxon>Dikarya</taxon>
        <taxon>Ascomycota</taxon>
        <taxon>Pezizomycotina</taxon>
        <taxon>Eurotiomycetes</taxon>
        <taxon>Eurotiomycetidae</taxon>
        <taxon>Eurotiales</taxon>
        <taxon>Aspergillaceae</taxon>
        <taxon>Aspergillus</taxon>
        <taxon>Aspergillus subgen. Nidulantes</taxon>
    </lineage>
</organism>
<evidence type="ECO:0000256" key="6">
    <source>
        <dbReference type="ARBA" id="ARBA00023125"/>
    </source>
</evidence>
<dbReference type="CDD" id="cd00067">
    <property type="entry name" value="GAL4"/>
    <property type="match status" value="2"/>
</dbReference>
<comment type="similarity">
    <text evidence="1">Belongs to the sulfatase family.</text>
</comment>
<evidence type="ECO:0000256" key="8">
    <source>
        <dbReference type="ARBA" id="ARBA00023242"/>
    </source>
</evidence>
<dbReference type="EMBL" id="JBFXLS010000009">
    <property type="protein sequence ID" value="KAL2831558.1"/>
    <property type="molecule type" value="Genomic_DNA"/>
</dbReference>
<sequence length="850" mass="94201">MTNASQSTSKRPNFLFILADDLGFSDIGCYGSEIQTPNIDRLAAEGVRMLNHHAAAACSPTRAMLLSGTDAHLGGLGVLIEMKRHAQGAQRWSGKAGYEGFLNQDVATLPEILGDNGYFTVISGKWHLGMRTTQGPWERGFQKAFAMLPGCCNHYGWEPMKEQFPIGGRPIHAEEGKKVDITPNKTEDPEGFYSTDFYTDRLIQYLDDRTEDEKSKPFFSFLPYTAPHWPLQCSRAQRDKYKGVYDEGPYALRERRLKNLTKMGIIDESVVPHQVETSTVGAEEWNTLTAEEKQLSTRAMETYAGMVDSIDVNIGKVIEYLKRTGEYDNTFIKGDVKELMSITAVLGENIMGTIHKHYDNSYDNIGAFNSYTWLGPLWAQASTAPSRLFKCFPSQGGILVPCVIKPPANTCPSVSGGSFSRSFTTVMDFVPTFLELAGVSLPTPSHKASRAMTTFRGKDVHAIRGKSWIPFFARGERIEEDTTWAIHSSSEPIGWELFARGALRKGDWKIVHFAKQQGGAGEGDNGWELFNVTDDPGETKDLAEAEPEKLQELLKCWDEYVVECGIVWGEGALAPGLDMEEAPELWEDEMGLQKSWMNAPGGEQPLGLSLLLPIDNCLALPSKSPQQIKCDEQKPVCTQCHRGDRTCAWLGVEHKRSRAQRRPNATACDSCRVKKLKCVGSVRDACEKCRTGGIKCLRTRRDSQLGSPALSSGSTAAHEVIEASHSVSSGHDTATPETSQLGERILSQTTNLAQMPQGKELDHFIQLYFASVHHFGYFTFIHPLVFQRLLENSKEPRELTLMMIASAMRFAGPVTPENLARADAWADTAIKALLSHVYQGFGAVQLMVRG</sequence>
<evidence type="ECO:0000313" key="11">
    <source>
        <dbReference type="Proteomes" id="UP001610335"/>
    </source>
</evidence>
<accession>A0ABR4IUW9</accession>
<dbReference type="CDD" id="cd16025">
    <property type="entry name" value="PAS_like"/>
    <property type="match status" value="1"/>
</dbReference>
<evidence type="ECO:0000256" key="2">
    <source>
        <dbReference type="ARBA" id="ARBA00022723"/>
    </source>
</evidence>
<dbReference type="SMART" id="SM00066">
    <property type="entry name" value="GAL4"/>
    <property type="match status" value="1"/>
</dbReference>
<keyword evidence="8" id="KW-0539">Nucleus</keyword>
<evidence type="ECO:0000259" key="9">
    <source>
        <dbReference type="PROSITE" id="PS50048"/>
    </source>
</evidence>
<dbReference type="PROSITE" id="PS50048">
    <property type="entry name" value="ZN2_CY6_FUNGAL_2"/>
    <property type="match status" value="1"/>
</dbReference>
<keyword evidence="7" id="KW-0804">Transcription</keyword>
<keyword evidence="4" id="KW-0106">Calcium</keyword>
<dbReference type="Proteomes" id="UP001610335">
    <property type="component" value="Unassembled WGS sequence"/>
</dbReference>
<keyword evidence="6" id="KW-0238">DNA-binding</keyword>
<dbReference type="Gene3D" id="3.40.720.10">
    <property type="entry name" value="Alkaline Phosphatase, subunit A"/>
    <property type="match status" value="1"/>
</dbReference>
<evidence type="ECO:0000256" key="5">
    <source>
        <dbReference type="ARBA" id="ARBA00023015"/>
    </source>
</evidence>
<dbReference type="InterPro" id="IPR036864">
    <property type="entry name" value="Zn2-C6_fun-type_DNA-bd_sf"/>
</dbReference>
<dbReference type="PANTHER" id="PTHR42693:SF33">
    <property type="entry name" value="ARYLSULFATASE"/>
    <property type="match status" value="1"/>
</dbReference>